<name>A0A375Z4S4_MYCSH</name>
<dbReference type="RefSeq" id="WP_113964576.1">
    <property type="nucleotide sequence ID" value="NZ_UEGW01000001.1"/>
</dbReference>
<sequence>MAKDPKPYAPCDEHLKRRPTAANVQAASDLAPDAVKKLLDALVEATGPLAELAAQETPPTPDQLVDAVVALRSAAPDIRKLEYAALGVAVLGGAPVVTTARAVGVRPQTLSENLRRTRAAGRGRPMTQLPNGVWMNA</sequence>
<feature type="compositionally biased region" description="Basic and acidic residues" evidence="1">
    <location>
        <begin position="1"/>
        <end position="15"/>
    </location>
</feature>
<dbReference type="AlphaFoldDB" id="A0A375Z4S4"/>
<keyword evidence="3" id="KW-1185">Reference proteome</keyword>
<protein>
    <submittedName>
        <fullName evidence="2">Uncharacterized protein</fullName>
    </submittedName>
</protein>
<accession>A0A375Z4S4</accession>
<evidence type="ECO:0000313" key="3">
    <source>
        <dbReference type="Proteomes" id="UP000252015"/>
    </source>
</evidence>
<evidence type="ECO:0000256" key="1">
    <source>
        <dbReference type="SAM" id="MobiDB-lite"/>
    </source>
</evidence>
<dbReference type="EMBL" id="UEGW01000001">
    <property type="protein sequence ID" value="SRX96086.1"/>
    <property type="molecule type" value="Genomic_DNA"/>
</dbReference>
<evidence type="ECO:0000313" key="2">
    <source>
        <dbReference type="EMBL" id="SRX96086.1"/>
    </source>
</evidence>
<proteinExistence type="predicted"/>
<gene>
    <name evidence="2" type="ORF">MSP7336_04361</name>
</gene>
<feature type="region of interest" description="Disordered" evidence="1">
    <location>
        <begin position="1"/>
        <end position="24"/>
    </location>
</feature>
<reference evidence="2 3" key="1">
    <citation type="submission" date="2018-05" db="EMBL/GenBank/DDBJ databases">
        <authorList>
            <consortium name="IHU Genomes"/>
        </authorList>
    </citation>
    <scope>NUCLEOTIDE SEQUENCE [LARGE SCALE GENOMIC DNA]</scope>
    <source>
        <strain evidence="2 3">P7336</strain>
    </source>
</reference>
<organism evidence="2 3">
    <name type="scientific">Mycobacterium shimoidei</name>
    <dbReference type="NCBI Taxonomy" id="29313"/>
    <lineage>
        <taxon>Bacteria</taxon>
        <taxon>Bacillati</taxon>
        <taxon>Actinomycetota</taxon>
        <taxon>Actinomycetes</taxon>
        <taxon>Mycobacteriales</taxon>
        <taxon>Mycobacteriaceae</taxon>
        <taxon>Mycobacterium</taxon>
    </lineage>
</organism>
<dbReference type="Proteomes" id="UP000252015">
    <property type="component" value="Unassembled WGS sequence"/>
</dbReference>